<feature type="transmembrane region" description="Helical" evidence="1">
    <location>
        <begin position="12"/>
        <end position="31"/>
    </location>
</feature>
<feature type="transmembrane region" description="Helical" evidence="1">
    <location>
        <begin position="123"/>
        <end position="144"/>
    </location>
</feature>
<dbReference type="InterPro" id="IPR005081">
    <property type="entry name" value="SpoIIGA"/>
</dbReference>
<organism evidence="2 3">
    <name type="scientific">Candidatus Fimimonas merdipullorum</name>
    <dbReference type="NCBI Taxonomy" id="2840822"/>
    <lineage>
        <taxon>Bacteria</taxon>
        <taxon>Pseudomonadati</taxon>
        <taxon>Myxococcota</taxon>
        <taxon>Myxococcia</taxon>
        <taxon>Myxococcales</taxon>
        <taxon>Cystobacterineae</taxon>
        <taxon>Myxococcaceae</taxon>
        <taxon>Myxococcaceae incertae sedis</taxon>
        <taxon>Candidatus Fimimonas</taxon>
    </lineage>
</organism>
<dbReference type="GO" id="GO:0006508">
    <property type="term" value="P:proteolysis"/>
    <property type="evidence" value="ECO:0007669"/>
    <property type="project" value="InterPro"/>
</dbReference>
<keyword evidence="1" id="KW-1133">Transmembrane helix</keyword>
<dbReference type="GO" id="GO:0030436">
    <property type="term" value="P:asexual sporulation"/>
    <property type="evidence" value="ECO:0007669"/>
    <property type="project" value="InterPro"/>
</dbReference>
<protein>
    <submittedName>
        <fullName evidence="2">Sigma-E processing peptidase SpoIIGA</fullName>
    </submittedName>
</protein>
<dbReference type="Pfam" id="PF03419">
    <property type="entry name" value="Peptidase_U4"/>
    <property type="match status" value="1"/>
</dbReference>
<gene>
    <name evidence="2" type="ORF">IAC72_00450</name>
</gene>
<dbReference type="EMBL" id="DVOC01000013">
    <property type="protein sequence ID" value="HIU90471.1"/>
    <property type="molecule type" value="Genomic_DNA"/>
</dbReference>
<evidence type="ECO:0000313" key="3">
    <source>
        <dbReference type="Proteomes" id="UP000886852"/>
    </source>
</evidence>
<feature type="transmembrane region" description="Helical" evidence="1">
    <location>
        <begin position="80"/>
        <end position="103"/>
    </location>
</feature>
<proteinExistence type="predicted"/>
<evidence type="ECO:0000256" key="1">
    <source>
        <dbReference type="SAM" id="Phobius"/>
    </source>
</evidence>
<reference evidence="2" key="1">
    <citation type="submission" date="2020-10" db="EMBL/GenBank/DDBJ databases">
        <authorList>
            <person name="Gilroy R."/>
        </authorList>
    </citation>
    <scope>NUCLEOTIDE SEQUENCE</scope>
    <source>
        <strain evidence="2">ChiHjej12B11-7776</strain>
    </source>
</reference>
<accession>A0A9D1MWA7</accession>
<keyword evidence="1" id="KW-0812">Transmembrane</keyword>
<dbReference type="AlphaFoldDB" id="A0A9D1MWA7"/>
<name>A0A9D1MWA7_9BACT</name>
<dbReference type="Proteomes" id="UP000886852">
    <property type="component" value="Unassembled WGS sequence"/>
</dbReference>
<feature type="transmembrane region" description="Helical" evidence="1">
    <location>
        <begin position="37"/>
        <end position="59"/>
    </location>
</feature>
<reference evidence="2" key="2">
    <citation type="journal article" date="2021" name="PeerJ">
        <title>Extensive microbial diversity within the chicken gut microbiome revealed by metagenomics and culture.</title>
        <authorList>
            <person name="Gilroy R."/>
            <person name="Ravi A."/>
            <person name="Getino M."/>
            <person name="Pursley I."/>
            <person name="Horton D.L."/>
            <person name="Alikhan N.F."/>
            <person name="Baker D."/>
            <person name="Gharbi K."/>
            <person name="Hall N."/>
            <person name="Watson M."/>
            <person name="Adriaenssens E.M."/>
            <person name="Foster-Nyarko E."/>
            <person name="Jarju S."/>
            <person name="Secka A."/>
            <person name="Antonio M."/>
            <person name="Oren A."/>
            <person name="Chaudhuri R.R."/>
            <person name="La Ragione R."/>
            <person name="Hildebrand F."/>
            <person name="Pallen M.J."/>
        </authorList>
    </citation>
    <scope>NUCLEOTIDE SEQUENCE</scope>
    <source>
        <strain evidence="2">ChiHjej12B11-7776</strain>
    </source>
</reference>
<dbReference type="GO" id="GO:0004190">
    <property type="term" value="F:aspartic-type endopeptidase activity"/>
    <property type="evidence" value="ECO:0007669"/>
    <property type="project" value="InterPro"/>
</dbReference>
<evidence type="ECO:0000313" key="2">
    <source>
        <dbReference type="EMBL" id="HIU90471.1"/>
    </source>
</evidence>
<comment type="caution">
    <text evidence="2">The sequence shown here is derived from an EMBL/GenBank/DDBJ whole genome shotgun (WGS) entry which is preliminary data.</text>
</comment>
<sequence length="274" mass="29699">MTVYIEYAFLDNFTMDCLLLFCACVTLKLPFGFGRIALGALTGTAVALLSVYLSGWAAFVVKAACPLLMCFVTVGKGKKLFWHILLTLAYTFVTGGAIVALFNLTAVDYSCSYALFYDAPLPLFVYFSGVLAAVVLCYMIHAYVKQSKQRAQYVKKVQITLDRRYSVTAFCDSGNNVTADGLPVCFVTADFGAKEYFARQLLRGTRQVQVKTLAGSKSVPAVKGTLRIDGKDFAVYVALPAEKCNTPFQLLLPSQFCGGINESAGTAEKTAGQA</sequence>
<keyword evidence="1" id="KW-0472">Membrane</keyword>